<dbReference type="SUPFAM" id="SSF49265">
    <property type="entry name" value="Fibronectin type III"/>
    <property type="match status" value="1"/>
</dbReference>
<dbReference type="InterPro" id="IPR003961">
    <property type="entry name" value="FN3_dom"/>
</dbReference>
<feature type="domain" description="Fibronectin type-III" evidence="6">
    <location>
        <begin position="614"/>
        <end position="704"/>
    </location>
</feature>
<dbReference type="InterPro" id="IPR036116">
    <property type="entry name" value="FN3_sf"/>
</dbReference>
<dbReference type="PANTHER" id="PTHR36220">
    <property type="entry name" value="UNNAMED PRODUCT"/>
    <property type="match status" value="1"/>
</dbReference>
<evidence type="ECO:0000256" key="3">
    <source>
        <dbReference type="ARBA" id="ARBA00023180"/>
    </source>
</evidence>
<keyword evidence="4" id="KW-0472">Membrane</keyword>
<dbReference type="InterPro" id="IPR013519">
    <property type="entry name" value="Int_alpha_beta-p"/>
</dbReference>
<evidence type="ECO:0000256" key="2">
    <source>
        <dbReference type="ARBA" id="ARBA00022737"/>
    </source>
</evidence>
<keyword evidence="4" id="KW-0812">Transmembrane</keyword>
<dbReference type="SUPFAM" id="SSF50939">
    <property type="entry name" value="Sialidases"/>
    <property type="match status" value="1"/>
</dbReference>
<keyword evidence="3" id="KW-0325">Glycoprotein</keyword>
<dbReference type="PROSITE" id="PS50853">
    <property type="entry name" value="FN3"/>
    <property type="match status" value="2"/>
</dbReference>
<keyword evidence="2" id="KW-0677">Repeat</keyword>
<reference evidence="7" key="1">
    <citation type="submission" date="2022-10" db="EMBL/GenBank/DDBJ databases">
        <title>Novel sulphate-reducing endosymbionts in the free-living metamonad Anaeramoeba.</title>
        <authorList>
            <person name="Jerlstrom-Hultqvist J."/>
            <person name="Cepicka I."/>
            <person name="Gallot-Lavallee L."/>
            <person name="Salas-Leiva D."/>
            <person name="Curtis B.A."/>
            <person name="Zahonova K."/>
            <person name="Pipaliya S."/>
            <person name="Dacks J."/>
            <person name="Roger A.J."/>
        </authorList>
    </citation>
    <scope>NUCLEOTIDE SEQUENCE</scope>
    <source>
        <strain evidence="7">BMAN</strain>
    </source>
</reference>
<organism evidence="7 8">
    <name type="scientific">Anaeramoeba ignava</name>
    <name type="common">Anaerobic marine amoeba</name>
    <dbReference type="NCBI Taxonomy" id="1746090"/>
    <lineage>
        <taxon>Eukaryota</taxon>
        <taxon>Metamonada</taxon>
        <taxon>Anaeramoebidae</taxon>
        <taxon>Anaeramoeba</taxon>
    </lineage>
</organism>
<feature type="chain" id="PRO_5040294035" description="Fibronectin type-III domain-containing protein" evidence="5">
    <location>
        <begin position="28"/>
        <end position="951"/>
    </location>
</feature>
<dbReference type="PANTHER" id="PTHR36220:SF1">
    <property type="entry name" value="GAMMA TUBULIN COMPLEX COMPONENT C-TERMINAL DOMAIN-CONTAINING PROTEIN"/>
    <property type="match status" value="1"/>
</dbReference>
<dbReference type="AlphaFoldDB" id="A0A9Q0LU47"/>
<protein>
    <recommendedName>
        <fullName evidence="6">Fibronectin type-III domain-containing protein</fullName>
    </recommendedName>
</protein>
<dbReference type="SMART" id="SM00191">
    <property type="entry name" value="Int_alpha"/>
    <property type="match status" value="6"/>
</dbReference>
<dbReference type="Pfam" id="PF00041">
    <property type="entry name" value="fn3"/>
    <property type="match status" value="1"/>
</dbReference>
<keyword evidence="8" id="KW-1185">Reference proteome</keyword>
<comment type="caution">
    <text evidence="7">The sequence shown here is derived from an EMBL/GenBank/DDBJ whole genome shotgun (WGS) entry which is preliminary data.</text>
</comment>
<proteinExistence type="predicted"/>
<dbReference type="Proteomes" id="UP001149090">
    <property type="component" value="Unassembled WGS sequence"/>
</dbReference>
<dbReference type="InterPro" id="IPR013517">
    <property type="entry name" value="FG-GAP"/>
</dbReference>
<dbReference type="InterPro" id="IPR036278">
    <property type="entry name" value="Sialidase_sf"/>
</dbReference>
<evidence type="ECO:0000259" key="6">
    <source>
        <dbReference type="PROSITE" id="PS50853"/>
    </source>
</evidence>
<keyword evidence="4" id="KW-1133">Transmembrane helix</keyword>
<dbReference type="InterPro" id="IPR013783">
    <property type="entry name" value="Ig-like_fold"/>
</dbReference>
<dbReference type="Gene3D" id="2.130.10.130">
    <property type="entry name" value="Integrin alpha, N-terminal"/>
    <property type="match status" value="3"/>
</dbReference>
<gene>
    <name evidence="7" type="ORF">M0811_05212</name>
</gene>
<evidence type="ECO:0000313" key="8">
    <source>
        <dbReference type="Proteomes" id="UP001149090"/>
    </source>
</evidence>
<name>A0A9Q0LU47_ANAIG</name>
<feature type="signal peptide" evidence="5">
    <location>
        <begin position="1"/>
        <end position="27"/>
    </location>
</feature>
<feature type="transmembrane region" description="Helical" evidence="4">
    <location>
        <begin position="897"/>
        <end position="921"/>
    </location>
</feature>
<dbReference type="EMBL" id="JAPDFW010000055">
    <property type="protein sequence ID" value="KAJ5077955.1"/>
    <property type="molecule type" value="Genomic_DNA"/>
</dbReference>
<evidence type="ECO:0000313" key="7">
    <source>
        <dbReference type="EMBL" id="KAJ5077955.1"/>
    </source>
</evidence>
<keyword evidence="1 5" id="KW-0732">Signal</keyword>
<dbReference type="Pfam" id="PF14312">
    <property type="entry name" value="FG-GAP_2"/>
    <property type="match status" value="7"/>
</dbReference>
<dbReference type="InterPro" id="IPR028994">
    <property type="entry name" value="Integrin_alpha_N"/>
</dbReference>
<evidence type="ECO:0000256" key="4">
    <source>
        <dbReference type="SAM" id="Phobius"/>
    </source>
</evidence>
<dbReference type="OrthoDB" id="408439at2759"/>
<dbReference type="Gene3D" id="2.60.40.10">
    <property type="entry name" value="Immunoglobulins"/>
    <property type="match status" value="2"/>
</dbReference>
<feature type="domain" description="Fibronectin type-III" evidence="6">
    <location>
        <begin position="512"/>
        <end position="609"/>
    </location>
</feature>
<accession>A0A9Q0LU47</accession>
<evidence type="ECO:0000256" key="1">
    <source>
        <dbReference type="ARBA" id="ARBA00022729"/>
    </source>
</evidence>
<evidence type="ECO:0000256" key="5">
    <source>
        <dbReference type="SAM" id="SignalP"/>
    </source>
</evidence>
<dbReference type="CDD" id="cd00063">
    <property type="entry name" value="FN3"/>
    <property type="match status" value="1"/>
</dbReference>
<dbReference type="SMART" id="SM00060">
    <property type="entry name" value="FN3"/>
    <property type="match status" value="2"/>
</dbReference>
<sequence length="951" mass="103133">MKTTQKIFSIFCFFSFLFFLTSNSILQFELTSIDGQEGDNFGFSNAIEGNYAFIASPKATVGNNSEQGKVYIFQNNGTNWNQLSILTASDGQSGDEFGCSLAVSQNTLIVGAFSAGLWNSTNQGKAYIFQNNGTNWNQLSILIASDGQPYDNFGYSVGISGSNAIIGAFFASVNNQSQQGKAYIFGNNGSSWNQLSILTANDGQSGDQFGWSVSISGNYSIIGAPYASVGNNSAQGKAYIFGNNGSSWNQASILTASDGAYSDNFGYSVGISNSFGIVGSPKVVYPNTTNHGKGYIFNNNGTTWNQQQILVPTGVDNFSSFGVSCAISGNWIIYGSYGSSEVTNNSNGNAFVFFNNNSTWNQSCTLSPSDGKNGDHFATNVALDSSSFLVGAPHASVGNNLLQGKSYIFLPEILPPQVNIENCTSLFSKFSCTWDAIDISGIQYQILYDQFWINVVNPVQNGSFFSEIFSPPQYPNITGNLFYSIQMRACNPILNICGNSSSSWNLTTRIDSVQNLSLVSLPNISISVSWKSPHVPLVNSTPKLDHYLISYQSSSSPNATQMSLTNTTTSVLLQSNLTPSTNYSVSIWPCQDQQCSGQSQGEIATSFICTFFGPVLNLTCSLSNGENISCTWNPPTGSATPYDYQFVYSANSANDSGSFSPNITNQTFTAKFYTEEYTINVSACDQNGNCGPVSMFSINTSLPAPNMISWTYGIEEVELNFTKINGSQGYLISLDNKQTWENFDYINSNESYVYGVKKNVPGNVPFVSSIRACSESTCNLSLAGSPSSVFVLIAQLGNITSFDCDGEDDEIECKWHGLNLASGLGGYCFTLNSSTVYLNPNQHKFEQENLQVYQTYFVSVYASAFQNCSASNYSGIPNSKYVTLYPESESSSSGTKAGVIATAVVVPVVGVALIVGVVLILRKKRNRYKKFDDQSNQELMISDNEDYQREI</sequence>